<organism evidence="1 2">
    <name type="scientific">Henriciella mobilis</name>
    <dbReference type="NCBI Taxonomy" id="2305467"/>
    <lineage>
        <taxon>Bacteria</taxon>
        <taxon>Pseudomonadati</taxon>
        <taxon>Pseudomonadota</taxon>
        <taxon>Alphaproteobacteria</taxon>
        <taxon>Hyphomonadales</taxon>
        <taxon>Hyphomonadaceae</taxon>
        <taxon>Henriciella</taxon>
    </lineage>
</organism>
<keyword evidence="2" id="KW-1185">Reference proteome</keyword>
<dbReference type="AlphaFoldDB" id="A0A399RJU8"/>
<accession>A0A399RJU8</accession>
<name>A0A399RJU8_9PROT</name>
<dbReference type="InterPro" id="IPR010466">
    <property type="entry name" value="DUF1058"/>
</dbReference>
<dbReference type="Gene3D" id="2.30.30.40">
    <property type="entry name" value="SH3 Domains"/>
    <property type="match status" value="1"/>
</dbReference>
<protein>
    <recommendedName>
        <fullName evidence="3">Aspartyl-trna synthetase</fullName>
    </recommendedName>
</protein>
<sequence>MTFSRFAVMNVSFPASAHSRAFADRQCAALRLYRRFTGARDKGLMKLPARLVFAVCLILNAASYATAVAEPEPVRISQFSGKPVPRFESLRYSAVHGRRGPSKDHEIVWRYERQGMPVLVVKETRDWRQIRDADGDETWVQARMLNDRRNVVLLTKAIMRRKPNELSRGMASIQKGVIAELEQCEDGWCRIKADGFKGWVEQASLWGIETHTDGL</sequence>
<dbReference type="EMBL" id="QWFX01000006">
    <property type="protein sequence ID" value="RIJ30112.1"/>
    <property type="molecule type" value="Genomic_DNA"/>
</dbReference>
<reference evidence="1 2" key="1">
    <citation type="submission" date="2018-08" db="EMBL/GenBank/DDBJ databases">
        <title>Henriciella mobilis sp. nov., isolated from seawater.</title>
        <authorList>
            <person name="Cheng H."/>
            <person name="Wu Y.-H."/>
            <person name="Xu X.-W."/>
            <person name="Guo L.-L."/>
        </authorList>
    </citation>
    <scope>NUCLEOTIDE SEQUENCE [LARGE SCALE GENOMIC DNA]</scope>
    <source>
        <strain evidence="1 2">JN25</strain>
    </source>
</reference>
<proteinExistence type="predicted"/>
<dbReference type="Proteomes" id="UP000266385">
    <property type="component" value="Unassembled WGS sequence"/>
</dbReference>
<evidence type="ECO:0000313" key="2">
    <source>
        <dbReference type="Proteomes" id="UP000266385"/>
    </source>
</evidence>
<evidence type="ECO:0000313" key="1">
    <source>
        <dbReference type="EMBL" id="RIJ30112.1"/>
    </source>
</evidence>
<gene>
    <name evidence="1" type="ORF">D1223_05510</name>
</gene>
<comment type="caution">
    <text evidence="1">The sequence shown here is derived from an EMBL/GenBank/DDBJ whole genome shotgun (WGS) entry which is preliminary data.</text>
</comment>
<evidence type="ECO:0008006" key="3">
    <source>
        <dbReference type="Google" id="ProtNLM"/>
    </source>
</evidence>
<dbReference type="Pfam" id="PF06347">
    <property type="entry name" value="SH3_4"/>
    <property type="match status" value="2"/>
</dbReference>